<dbReference type="PROSITE" id="PS50887">
    <property type="entry name" value="GGDEF"/>
    <property type="match status" value="1"/>
</dbReference>
<dbReference type="OrthoDB" id="9804955at2"/>
<dbReference type="SUPFAM" id="SSF55073">
    <property type="entry name" value="Nucleotide cyclase"/>
    <property type="match status" value="1"/>
</dbReference>
<feature type="domain" description="GGDEF" evidence="4">
    <location>
        <begin position="571"/>
        <end position="702"/>
    </location>
</feature>
<dbReference type="Proteomes" id="UP000199820">
    <property type="component" value="Unassembled WGS sequence"/>
</dbReference>
<evidence type="ECO:0000313" key="6">
    <source>
        <dbReference type="Proteomes" id="UP000199820"/>
    </source>
</evidence>
<dbReference type="PANTHER" id="PTHR35936">
    <property type="entry name" value="MEMBRANE-BOUND LYTIC MUREIN TRANSGLYCOSYLASE F"/>
    <property type="match status" value="1"/>
</dbReference>
<dbReference type="InterPro" id="IPR000160">
    <property type="entry name" value="GGDEF_dom"/>
</dbReference>
<evidence type="ECO:0000256" key="3">
    <source>
        <dbReference type="SAM" id="SignalP"/>
    </source>
</evidence>
<evidence type="ECO:0000313" key="5">
    <source>
        <dbReference type="EMBL" id="SES92569.1"/>
    </source>
</evidence>
<dbReference type="Pfam" id="PF00990">
    <property type="entry name" value="GGDEF"/>
    <property type="match status" value="1"/>
</dbReference>
<feature type="signal peptide" evidence="3">
    <location>
        <begin position="1"/>
        <end position="32"/>
    </location>
</feature>
<dbReference type="Gene3D" id="3.40.190.10">
    <property type="entry name" value="Periplasmic binding protein-like II"/>
    <property type="match status" value="4"/>
</dbReference>
<accession>A0A1I0AEL9</accession>
<name>A0A1I0AEL9_9FIRM</name>
<dbReference type="PANTHER" id="PTHR35936:SF19">
    <property type="entry name" value="AMINO-ACID-BINDING PROTEIN YXEM-RELATED"/>
    <property type="match status" value="1"/>
</dbReference>
<sequence>MKKKIDFPRFYMACTVFLTLIFVMLFCSVSWAAEQTVKVAFFEGEHFLTEDDNGHKQGYAYDYLQAISYYTNWKYEYVYGTWTELLEQFYRGEIDLMPGLSKTADREEKALFPGYPMGVESYYIYAHADDPLAQLRGSAFDGHVIGVNRYSYQYDLLKKWIREEAPGAQIRLFDGNESRQAAFTSGETQETVTTALNINYGMNMVPVRWIGGSDYYLAVSKNRPDLLEKLDSALGEIVAIKPNFTNQLMEKYFQGNAVSMSLSREENRYITEHPVLRIGYFANYLPFSGKDPDGNVQGVITDIVSNMLHFLGIERRVTPVYISYDSMDAMLKALKNGEIQVMFPCENDVTIAEEEEVFLTSELIRVPMFMIFRGEYQEDMVKRIAVVRGNNFQKRLSERLYPDAEAVECESTDEGFRIVEAGDADVMLVNETVKDAYFSKVRNRVLNTFPLPENRTICMAVNRGKIPLYSLLERGIAALPKNFVITSTYEYIGASSSFDIDNFIHEHIYTIFIVTILTAVLVIGSISYLIMSRREKAAYDRMAHTDNMTGLWNRRAYDEDMERVEKKDLPADAVYISADLNELKHCNDTLGHEAGDEMIRAAADGLKEVLNPYGKVYRIGGDEFAAMVRIPRERQKEILEALSQVKKDWTGSGGQRVSLSLGVVAGDEIRKLTLHEIIAEADQRMYDNKAAYYQQTGHDRRK</sequence>
<dbReference type="CDD" id="cd01949">
    <property type="entry name" value="GGDEF"/>
    <property type="match status" value="1"/>
</dbReference>
<evidence type="ECO:0000256" key="2">
    <source>
        <dbReference type="SAM" id="Phobius"/>
    </source>
</evidence>
<dbReference type="SMART" id="SM00267">
    <property type="entry name" value="GGDEF"/>
    <property type="match status" value="1"/>
</dbReference>
<dbReference type="SMART" id="SM00062">
    <property type="entry name" value="PBPb"/>
    <property type="match status" value="2"/>
</dbReference>
<feature type="chain" id="PRO_5011514657" evidence="3">
    <location>
        <begin position="33"/>
        <end position="702"/>
    </location>
</feature>
<dbReference type="InterPro" id="IPR001638">
    <property type="entry name" value="Solute-binding_3/MltF_N"/>
</dbReference>
<dbReference type="eggNOG" id="COG2199">
    <property type="taxonomic scope" value="Bacteria"/>
</dbReference>
<dbReference type="STRING" id="1526.SAMN02910262_02206"/>
<keyword evidence="2" id="KW-1133">Transmembrane helix</keyword>
<keyword evidence="2" id="KW-0812">Transmembrane</keyword>
<dbReference type="AlphaFoldDB" id="A0A1I0AEL9"/>
<keyword evidence="2" id="KW-0472">Membrane</keyword>
<dbReference type="eggNOG" id="COG0834">
    <property type="taxonomic scope" value="Bacteria"/>
</dbReference>
<protein>
    <submittedName>
        <fullName evidence="5">Diguanylate cyclase (GGDEF) domain-containing protein</fullName>
    </submittedName>
</protein>
<dbReference type="Gene3D" id="3.30.70.270">
    <property type="match status" value="1"/>
</dbReference>
<keyword evidence="6" id="KW-1185">Reference proteome</keyword>
<proteinExistence type="predicted"/>
<dbReference type="InterPro" id="IPR043128">
    <property type="entry name" value="Rev_trsase/Diguanyl_cyclase"/>
</dbReference>
<reference evidence="5 6" key="1">
    <citation type="submission" date="2016-10" db="EMBL/GenBank/DDBJ databases">
        <authorList>
            <person name="de Groot N.N."/>
        </authorList>
    </citation>
    <scope>NUCLEOTIDE SEQUENCE [LARGE SCALE GENOMIC DNA]</scope>
    <source>
        <strain evidence="5 6">KH1P1</strain>
    </source>
</reference>
<gene>
    <name evidence="5" type="ORF">SAMN04487771_10022</name>
</gene>
<keyword evidence="1 3" id="KW-0732">Signal</keyword>
<evidence type="ECO:0000256" key="1">
    <source>
        <dbReference type="ARBA" id="ARBA00022729"/>
    </source>
</evidence>
<dbReference type="InterPro" id="IPR029787">
    <property type="entry name" value="Nucleotide_cyclase"/>
</dbReference>
<organism evidence="5 6">
    <name type="scientific">[Clostridium] aminophilum</name>
    <dbReference type="NCBI Taxonomy" id="1526"/>
    <lineage>
        <taxon>Bacteria</taxon>
        <taxon>Bacillati</taxon>
        <taxon>Bacillota</taxon>
        <taxon>Clostridia</taxon>
        <taxon>Lachnospirales</taxon>
        <taxon>Lachnospiraceae</taxon>
    </lineage>
</organism>
<feature type="transmembrane region" description="Helical" evidence="2">
    <location>
        <begin position="508"/>
        <end position="531"/>
    </location>
</feature>
<dbReference type="RefSeq" id="WP_074647887.1">
    <property type="nucleotide sequence ID" value="NZ_FOIL01000002.1"/>
</dbReference>
<dbReference type="EMBL" id="FOIL01000002">
    <property type="protein sequence ID" value="SES92569.1"/>
    <property type="molecule type" value="Genomic_DNA"/>
</dbReference>
<dbReference type="Pfam" id="PF00497">
    <property type="entry name" value="SBP_bac_3"/>
    <property type="match status" value="1"/>
</dbReference>
<evidence type="ECO:0000259" key="4">
    <source>
        <dbReference type="PROSITE" id="PS50887"/>
    </source>
</evidence>
<dbReference type="NCBIfam" id="TIGR00254">
    <property type="entry name" value="GGDEF"/>
    <property type="match status" value="1"/>
</dbReference>
<dbReference type="SUPFAM" id="SSF53850">
    <property type="entry name" value="Periplasmic binding protein-like II"/>
    <property type="match status" value="2"/>
</dbReference>